<dbReference type="Proteomes" id="UP001551695">
    <property type="component" value="Unassembled WGS sequence"/>
</dbReference>
<dbReference type="InterPro" id="IPR043519">
    <property type="entry name" value="NT_sf"/>
</dbReference>
<accession>A0ABV3FRI3</accession>
<proteinExistence type="predicted"/>
<dbReference type="InterPro" id="IPR007685">
    <property type="entry name" value="RelA_SpoT"/>
</dbReference>
<dbReference type="InterPro" id="IPR052366">
    <property type="entry name" value="GTP_Pyrophosphokinase"/>
</dbReference>
<dbReference type="PANTHER" id="PTHR47837:SF2">
    <property type="entry name" value="GTP PYROPHOSPHOKINASE YWAC"/>
    <property type="match status" value="1"/>
</dbReference>
<evidence type="ECO:0000313" key="3">
    <source>
        <dbReference type="Proteomes" id="UP001551695"/>
    </source>
</evidence>
<organism evidence="2 3">
    <name type="scientific">Nocardia aurea</name>
    <dbReference type="NCBI Taxonomy" id="2144174"/>
    <lineage>
        <taxon>Bacteria</taxon>
        <taxon>Bacillati</taxon>
        <taxon>Actinomycetota</taxon>
        <taxon>Actinomycetes</taxon>
        <taxon>Mycobacteriales</taxon>
        <taxon>Nocardiaceae</taxon>
        <taxon>Nocardia</taxon>
    </lineage>
</organism>
<keyword evidence="3" id="KW-1185">Reference proteome</keyword>
<dbReference type="Pfam" id="PF04607">
    <property type="entry name" value="RelA_SpoT"/>
    <property type="match status" value="1"/>
</dbReference>
<dbReference type="Gene3D" id="1.10.287.860">
    <property type="entry name" value="Nucleotidyltransferase"/>
    <property type="match status" value="1"/>
</dbReference>
<dbReference type="Gene3D" id="3.30.460.10">
    <property type="entry name" value="Beta Polymerase, domain 2"/>
    <property type="match status" value="1"/>
</dbReference>
<name>A0ABV3FRI3_9NOCA</name>
<evidence type="ECO:0000313" key="2">
    <source>
        <dbReference type="EMBL" id="MEV0708032.1"/>
    </source>
</evidence>
<comment type="caution">
    <text evidence="2">The sequence shown here is derived from an EMBL/GenBank/DDBJ whole genome shotgun (WGS) entry which is preliminary data.</text>
</comment>
<gene>
    <name evidence="2" type="ORF">AB0I48_10740</name>
</gene>
<feature type="domain" description="RelA/SpoT" evidence="1">
    <location>
        <begin position="52"/>
        <end position="175"/>
    </location>
</feature>
<dbReference type="CDD" id="cd05399">
    <property type="entry name" value="NT_Rel-Spo_like"/>
    <property type="match status" value="1"/>
</dbReference>
<evidence type="ECO:0000259" key="1">
    <source>
        <dbReference type="SMART" id="SM00954"/>
    </source>
</evidence>
<sequence>MMIGFMSRMRDEMTRFVMEYEFAVKELLTKVTILREEFLHLHHYNPIEHVTSRVKSPTSILQKAIRKDIAPELPALREHITDIAGVRVTCSFISDTYRVLEALTSQDDVRVIAVKDYIAHPKPNGYKSLHALVEIPVFLSTGPVNVTVELQVRTVAMDFWATTEHKIFYKYDGDVPQRLIDDLTSAAATAAELDRRMEQLHTEVHGVDGRNLGPQREIDDEVLRYLTEHARSPRT</sequence>
<dbReference type="SUPFAM" id="SSF81301">
    <property type="entry name" value="Nucleotidyltransferase"/>
    <property type="match status" value="1"/>
</dbReference>
<protein>
    <submittedName>
        <fullName evidence="2">GTP pyrophosphokinase family protein</fullName>
    </submittedName>
</protein>
<dbReference type="SMART" id="SM00954">
    <property type="entry name" value="RelA_SpoT"/>
    <property type="match status" value="1"/>
</dbReference>
<dbReference type="EMBL" id="JBFAKC010000004">
    <property type="protein sequence ID" value="MEV0708032.1"/>
    <property type="molecule type" value="Genomic_DNA"/>
</dbReference>
<dbReference type="PANTHER" id="PTHR47837">
    <property type="entry name" value="GTP PYROPHOSPHOKINASE YJBM"/>
    <property type="match status" value="1"/>
</dbReference>
<reference evidence="2 3" key="1">
    <citation type="submission" date="2024-06" db="EMBL/GenBank/DDBJ databases">
        <title>The Natural Products Discovery Center: Release of the First 8490 Sequenced Strains for Exploring Actinobacteria Biosynthetic Diversity.</title>
        <authorList>
            <person name="Kalkreuter E."/>
            <person name="Kautsar S.A."/>
            <person name="Yang D."/>
            <person name="Bader C.D."/>
            <person name="Teijaro C.N."/>
            <person name="Fluegel L."/>
            <person name="Davis C.M."/>
            <person name="Simpson J.R."/>
            <person name="Lauterbach L."/>
            <person name="Steele A.D."/>
            <person name="Gui C."/>
            <person name="Meng S."/>
            <person name="Li G."/>
            <person name="Viehrig K."/>
            <person name="Ye F."/>
            <person name="Su P."/>
            <person name="Kiefer A.F."/>
            <person name="Nichols A."/>
            <person name="Cepeda A.J."/>
            <person name="Yan W."/>
            <person name="Fan B."/>
            <person name="Jiang Y."/>
            <person name="Adhikari A."/>
            <person name="Zheng C.-J."/>
            <person name="Schuster L."/>
            <person name="Cowan T.M."/>
            <person name="Smanski M.J."/>
            <person name="Chevrette M.G."/>
            <person name="De Carvalho L.P.S."/>
            <person name="Shen B."/>
        </authorList>
    </citation>
    <scope>NUCLEOTIDE SEQUENCE [LARGE SCALE GENOMIC DNA]</scope>
    <source>
        <strain evidence="2 3">NPDC050403</strain>
    </source>
</reference>
<dbReference type="RefSeq" id="WP_357782920.1">
    <property type="nucleotide sequence ID" value="NZ_JBFAKC010000004.1"/>
</dbReference>